<dbReference type="AlphaFoldDB" id="A0A397SVF3"/>
<comment type="caution">
    <text evidence="2">The sequence shown here is derived from an EMBL/GenBank/DDBJ whole genome shotgun (WGS) entry which is preliminary data.</text>
</comment>
<reference evidence="2 3" key="1">
    <citation type="submission" date="2018-06" db="EMBL/GenBank/DDBJ databases">
        <title>Comparative genomics reveals the genomic features of Rhizophagus irregularis, R. cerebriforme, R. diaphanum and Gigaspora rosea, and their symbiotic lifestyle signature.</title>
        <authorList>
            <person name="Morin E."/>
            <person name="San Clemente H."/>
            <person name="Chen E.C.H."/>
            <person name="De La Providencia I."/>
            <person name="Hainaut M."/>
            <person name="Kuo A."/>
            <person name="Kohler A."/>
            <person name="Murat C."/>
            <person name="Tang N."/>
            <person name="Roy S."/>
            <person name="Loubradou J."/>
            <person name="Henrissat B."/>
            <person name="Grigoriev I.V."/>
            <person name="Corradi N."/>
            <person name="Roux C."/>
            <person name="Martin F.M."/>
        </authorList>
    </citation>
    <scope>NUCLEOTIDE SEQUENCE [LARGE SCALE GENOMIC DNA]</scope>
    <source>
        <strain evidence="2 3">DAOM 227022</strain>
    </source>
</reference>
<feature type="domain" description="Protein kinase" evidence="1">
    <location>
        <begin position="1"/>
        <end position="151"/>
    </location>
</feature>
<dbReference type="PANTHER" id="PTHR23257">
    <property type="entry name" value="SERINE-THREONINE PROTEIN KINASE"/>
    <property type="match status" value="1"/>
</dbReference>
<dbReference type="GO" id="GO:0004672">
    <property type="term" value="F:protein kinase activity"/>
    <property type="evidence" value="ECO:0007669"/>
    <property type="project" value="InterPro"/>
</dbReference>
<keyword evidence="2" id="KW-0808">Transferase</keyword>
<organism evidence="2 3">
    <name type="scientific">Glomus cerebriforme</name>
    <dbReference type="NCBI Taxonomy" id="658196"/>
    <lineage>
        <taxon>Eukaryota</taxon>
        <taxon>Fungi</taxon>
        <taxon>Fungi incertae sedis</taxon>
        <taxon>Mucoromycota</taxon>
        <taxon>Glomeromycotina</taxon>
        <taxon>Glomeromycetes</taxon>
        <taxon>Glomerales</taxon>
        <taxon>Glomeraceae</taxon>
        <taxon>Glomus</taxon>
    </lineage>
</organism>
<accession>A0A397SVF3</accession>
<dbReference type="InterPro" id="IPR050167">
    <property type="entry name" value="Ser_Thr_protein_kinase"/>
</dbReference>
<dbReference type="SUPFAM" id="SSF56112">
    <property type="entry name" value="Protein kinase-like (PK-like)"/>
    <property type="match status" value="1"/>
</dbReference>
<dbReference type="PROSITE" id="PS50011">
    <property type="entry name" value="PROTEIN_KINASE_DOM"/>
    <property type="match status" value="1"/>
</dbReference>
<dbReference type="GO" id="GO:0005524">
    <property type="term" value="F:ATP binding"/>
    <property type="evidence" value="ECO:0007669"/>
    <property type="project" value="InterPro"/>
</dbReference>
<dbReference type="InterPro" id="IPR000719">
    <property type="entry name" value="Prot_kinase_dom"/>
</dbReference>
<dbReference type="EMBL" id="QKYT01000239">
    <property type="protein sequence ID" value="RIA88949.1"/>
    <property type="molecule type" value="Genomic_DNA"/>
</dbReference>
<evidence type="ECO:0000313" key="3">
    <source>
        <dbReference type="Proteomes" id="UP000265703"/>
    </source>
</evidence>
<keyword evidence="2" id="KW-0418">Kinase</keyword>
<evidence type="ECO:0000259" key="1">
    <source>
        <dbReference type="PROSITE" id="PS50011"/>
    </source>
</evidence>
<dbReference type="Proteomes" id="UP000265703">
    <property type="component" value="Unassembled WGS sequence"/>
</dbReference>
<dbReference type="PANTHER" id="PTHR23257:SF974">
    <property type="entry name" value="RECEPTOR-INTERACTING SERINE_THREONINE-PROTEIN KINASE 3"/>
    <property type="match status" value="1"/>
</dbReference>
<dbReference type="GO" id="GO:0007165">
    <property type="term" value="P:signal transduction"/>
    <property type="evidence" value="ECO:0007669"/>
    <property type="project" value="TreeGrafter"/>
</dbReference>
<dbReference type="OrthoDB" id="4062651at2759"/>
<dbReference type="Pfam" id="PF00069">
    <property type="entry name" value="Pkinase"/>
    <property type="match status" value="1"/>
</dbReference>
<evidence type="ECO:0000313" key="2">
    <source>
        <dbReference type="EMBL" id="RIA88949.1"/>
    </source>
</evidence>
<proteinExistence type="predicted"/>
<keyword evidence="3" id="KW-1185">Reference proteome</keyword>
<name>A0A397SVF3_9GLOM</name>
<gene>
    <name evidence="2" type="ORF">C1645_694800</name>
</gene>
<protein>
    <submittedName>
        <fullName evidence="2">Kinase-like domain-containing protein</fullName>
    </submittedName>
</protein>
<feature type="non-terminal residue" evidence="2">
    <location>
        <position position="151"/>
    </location>
</feature>
<dbReference type="GO" id="GO:0005737">
    <property type="term" value="C:cytoplasm"/>
    <property type="evidence" value="ECO:0007669"/>
    <property type="project" value="TreeGrafter"/>
</dbReference>
<sequence>MNNSFNIIQLYGITKDPESSNFMMVMDYAKNGNLRQKLNRNFNTLSWKDKLYILSDIARGLMDIHKEGLTHQDFHSGNILSMDKYVFINNQITDLGLCKPANEECDKNKKVYGVLPYVAPEVLSGKQYTKESDVYSLGIIIYEVINGLPPY</sequence>
<dbReference type="Gene3D" id="1.10.510.10">
    <property type="entry name" value="Transferase(Phosphotransferase) domain 1"/>
    <property type="match status" value="1"/>
</dbReference>
<dbReference type="InterPro" id="IPR011009">
    <property type="entry name" value="Kinase-like_dom_sf"/>
</dbReference>